<dbReference type="HOGENOM" id="CLU_150815_0_0_1"/>
<feature type="signal peptide" evidence="1">
    <location>
        <begin position="1"/>
        <end position="20"/>
    </location>
</feature>
<dbReference type="Proteomes" id="UP000001072">
    <property type="component" value="Unassembled WGS sequence"/>
</dbReference>
<evidence type="ECO:0000313" key="2">
    <source>
        <dbReference type="EMBL" id="EGG06159.1"/>
    </source>
</evidence>
<proteinExistence type="predicted"/>
<name>F4RMR9_MELLP</name>
<dbReference type="EMBL" id="GL883109">
    <property type="protein sequence ID" value="EGG06159.1"/>
    <property type="molecule type" value="Genomic_DNA"/>
</dbReference>
<evidence type="ECO:0000256" key="1">
    <source>
        <dbReference type="SAM" id="SignalP"/>
    </source>
</evidence>
<reference evidence="3" key="1">
    <citation type="journal article" date="2011" name="Proc. Natl. Acad. Sci. U.S.A.">
        <title>Obligate biotrophy features unraveled by the genomic analysis of rust fungi.</title>
        <authorList>
            <person name="Duplessis S."/>
            <person name="Cuomo C.A."/>
            <person name="Lin Y.-C."/>
            <person name="Aerts A."/>
            <person name="Tisserant E."/>
            <person name="Veneault-Fourrey C."/>
            <person name="Joly D.L."/>
            <person name="Hacquard S."/>
            <person name="Amselem J."/>
            <person name="Cantarel B.L."/>
            <person name="Chiu R."/>
            <person name="Coutinho P.M."/>
            <person name="Feau N."/>
            <person name="Field M."/>
            <person name="Frey P."/>
            <person name="Gelhaye E."/>
            <person name="Goldberg J."/>
            <person name="Grabherr M.G."/>
            <person name="Kodira C.D."/>
            <person name="Kohler A."/>
            <person name="Kuees U."/>
            <person name="Lindquist E.A."/>
            <person name="Lucas S.M."/>
            <person name="Mago R."/>
            <person name="Mauceli E."/>
            <person name="Morin E."/>
            <person name="Murat C."/>
            <person name="Pangilinan J.L."/>
            <person name="Park R."/>
            <person name="Pearson M."/>
            <person name="Quesneville H."/>
            <person name="Rouhier N."/>
            <person name="Sakthikumar S."/>
            <person name="Salamov A.A."/>
            <person name="Schmutz J."/>
            <person name="Selles B."/>
            <person name="Shapiro H."/>
            <person name="Tanguay P."/>
            <person name="Tuskan G.A."/>
            <person name="Henrissat B."/>
            <person name="Van de Peer Y."/>
            <person name="Rouze P."/>
            <person name="Ellis J.G."/>
            <person name="Dodds P.N."/>
            <person name="Schein J.E."/>
            <person name="Zhong S."/>
            <person name="Hamelin R.C."/>
            <person name="Grigoriev I.V."/>
            <person name="Szabo L.J."/>
            <person name="Martin F."/>
        </authorList>
    </citation>
    <scope>NUCLEOTIDE SEQUENCE [LARGE SCALE GENOMIC DNA]</scope>
    <source>
        <strain evidence="3">98AG31 / pathotype 3-4-7</strain>
    </source>
</reference>
<dbReference type="VEuPathDB" id="FungiDB:MELLADRAFT_106826"/>
<dbReference type="InParanoid" id="F4RMR9"/>
<dbReference type="OrthoDB" id="10345867at2759"/>
<accession>F4RMR9</accession>
<protein>
    <submittedName>
        <fullName evidence="2">Secreted protein</fullName>
    </submittedName>
</protein>
<keyword evidence="3" id="KW-1185">Reference proteome</keyword>
<dbReference type="RefSeq" id="XP_007410397.1">
    <property type="nucleotide sequence ID" value="XM_007410335.1"/>
</dbReference>
<organism evidence="3">
    <name type="scientific">Melampsora larici-populina (strain 98AG31 / pathotype 3-4-7)</name>
    <name type="common">Poplar leaf rust fungus</name>
    <dbReference type="NCBI Taxonomy" id="747676"/>
    <lineage>
        <taxon>Eukaryota</taxon>
        <taxon>Fungi</taxon>
        <taxon>Dikarya</taxon>
        <taxon>Basidiomycota</taxon>
        <taxon>Pucciniomycotina</taxon>
        <taxon>Pucciniomycetes</taxon>
        <taxon>Pucciniales</taxon>
        <taxon>Melampsoraceae</taxon>
        <taxon>Melampsora</taxon>
    </lineage>
</organism>
<sequence length="120" mass="13320">MHFIKAFFILIITLVTYVRSECNTAGTSWGSDKSKVLEGFSVTCRTLTGTYPVASSARRCLSSGSNLKYDFTVQTLSSNVTRLNNKVCQAGYKEILECEKGGVVEMSGWRFKFRPLPGKC</sequence>
<evidence type="ECO:0000313" key="3">
    <source>
        <dbReference type="Proteomes" id="UP000001072"/>
    </source>
</evidence>
<keyword evidence="1" id="KW-0732">Signal</keyword>
<gene>
    <name evidence="2" type="ORF">MELLADRAFT_106826</name>
</gene>
<feature type="chain" id="PRO_5003320887" evidence="1">
    <location>
        <begin position="21"/>
        <end position="120"/>
    </location>
</feature>
<dbReference type="AlphaFoldDB" id="F4RMR9"/>
<dbReference type="GeneID" id="18922997"/>
<dbReference type="KEGG" id="mlr:MELLADRAFT_106826"/>